<evidence type="ECO:0000256" key="2">
    <source>
        <dbReference type="ARBA" id="ARBA00023445"/>
    </source>
</evidence>
<reference evidence="4 5" key="1">
    <citation type="submission" date="2016-07" db="EMBL/GenBank/DDBJ databases">
        <title>Pervasive Adenine N6-methylation of Active Genes in Fungi.</title>
        <authorList>
            <consortium name="DOE Joint Genome Institute"/>
            <person name="Mondo S.J."/>
            <person name="Dannebaum R.O."/>
            <person name="Kuo R.C."/>
            <person name="Labutti K."/>
            <person name="Haridas S."/>
            <person name="Kuo A."/>
            <person name="Salamov A."/>
            <person name="Ahrendt S.R."/>
            <person name="Lipzen A."/>
            <person name="Sullivan W."/>
            <person name="Andreopoulos W.B."/>
            <person name="Clum A."/>
            <person name="Lindquist E."/>
            <person name="Daum C."/>
            <person name="Ramamoorthy G.K."/>
            <person name="Gryganskyi A."/>
            <person name="Culley D."/>
            <person name="Magnuson J.K."/>
            <person name="James T.Y."/>
            <person name="O'Malley M.A."/>
            <person name="Stajich J.E."/>
            <person name="Spatafora J.W."/>
            <person name="Visel A."/>
            <person name="Grigoriev I.V."/>
        </authorList>
    </citation>
    <scope>NUCLEOTIDE SEQUENCE [LARGE SCALE GENOMIC DNA]</scope>
    <source>
        <strain evidence="4 5">CBS 115471</strain>
    </source>
</reference>
<comment type="similarity">
    <text evidence="2">Belongs to the NAD(P)-dependent epimerase/dehydratase family. Dihydroflavonol-4-reductase subfamily.</text>
</comment>
<dbReference type="AlphaFoldDB" id="A0A1Y1ZJG7"/>
<dbReference type="GO" id="GO:0016616">
    <property type="term" value="F:oxidoreductase activity, acting on the CH-OH group of donors, NAD or NADP as acceptor"/>
    <property type="evidence" value="ECO:0007669"/>
    <property type="project" value="TreeGrafter"/>
</dbReference>
<evidence type="ECO:0000259" key="3">
    <source>
        <dbReference type="Pfam" id="PF01370"/>
    </source>
</evidence>
<gene>
    <name evidence="4" type="ORF">BCR34DRAFT_485698</name>
</gene>
<accession>A0A1Y1ZJG7</accession>
<dbReference type="InterPro" id="IPR036291">
    <property type="entry name" value="NAD(P)-bd_dom_sf"/>
</dbReference>
<dbReference type="OrthoDB" id="2735536at2759"/>
<dbReference type="InterPro" id="IPR050425">
    <property type="entry name" value="NAD(P)_dehydrat-like"/>
</dbReference>
<name>A0A1Y1ZJG7_9PLEO</name>
<dbReference type="PANTHER" id="PTHR10366">
    <property type="entry name" value="NAD DEPENDENT EPIMERASE/DEHYDRATASE"/>
    <property type="match status" value="1"/>
</dbReference>
<evidence type="ECO:0000256" key="1">
    <source>
        <dbReference type="ARBA" id="ARBA00023002"/>
    </source>
</evidence>
<comment type="caution">
    <text evidence="4">The sequence shown here is derived from an EMBL/GenBank/DDBJ whole genome shotgun (WGS) entry which is preliminary data.</text>
</comment>
<sequence length="351" mass="39679">MPALVLHPGSLVFVTGVNGLIGSHIADQLLERGYNVRGAVRDVAKSSWLQEYFSNKHKEAKFELASVPDMTADGCYDEVVKGADGFIHVASPLSGSDPNEAIPIAVKGGLNALKAAAKNPSIKRFVYTSSSIATTFPRPDTDYTIDETSYNEEAVVKGWNHPKDEPEHSKGLYIYAAIKTETEKAMWKWIKEEKPGFVFNSILPNCNFSRVLVPEKQGFPSTIEWAKFVWTGENFDFVTKLLSPQWYIDTVDDALIHIAALIYSDVESERLFGFAEPFNWNQILAIYRKLYPERKFRDDVEGLGQDRAKVPRERAEELLKWMGREGWTRLEVSVGEMSKDYVEEEERKKAA</sequence>
<keyword evidence="5" id="KW-1185">Reference proteome</keyword>
<evidence type="ECO:0000313" key="4">
    <source>
        <dbReference type="EMBL" id="ORY10391.1"/>
    </source>
</evidence>
<dbReference type="InterPro" id="IPR001509">
    <property type="entry name" value="Epimerase_deHydtase"/>
</dbReference>
<dbReference type="Gene3D" id="3.40.50.720">
    <property type="entry name" value="NAD(P)-binding Rossmann-like Domain"/>
    <property type="match status" value="1"/>
</dbReference>
<dbReference type="Proteomes" id="UP000193144">
    <property type="component" value="Unassembled WGS sequence"/>
</dbReference>
<dbReference type="Pfam" id="PF01370">
    <property type="entry name" value="Epimerase"/>
    <property type="match status" value="1"/>
</dbReference>
<feature type="domain" description="NAD-dependent epimerase/dehydratase" evidence="3">
    <location>
        <begin position="12"/>
        <end position="141"/>
    </location>
</feature>
<protein>
    <submittedName>
        <fullName evidence="4">Dihydroflavonol-4-reductase</fullName>
    </submittedName>
</protein>
<proteinExistence type="inferred from homology"/>
<dbReference type="PANTHER" id="PTHR10366:SF562">
    <property type="entry name" value="ALDEHYDE REDUCTASE II (AFU_ORTHOLOGUE AFUA_1G11360)"/>
    <property type="match status" value="1"/>
</dbReference>
<dbReference type="EMBL" id="MCFA01000073">
    <property type="protein sequence ID" value="ORY10391.1"/>
    <property type="molecule type" value="Genomic_DNA"/>
</dbReference>
<keyword evidence="1" id="KW-0560">Oxidoreductase</keyword>
<evidence type="ECO:0000313" key="5">
    <source>
        <dbReference type="Proteomes" id="UP000193144"/>
    </source>
</evidence>
<dbReference type="STRING" id="1231657.A0A1Y1ZJG7"/>
<organism evidence="4 5">
    <name type="scientific">Clohesyomyces aquaticus</name>
    <dbReference type="NCBI Taxonomy" id="1231657"/>
    <lineage>
        <taxon>Eukaryota</taxon>
        <taxon>Fungi</taxon>
        <taxon>Dikarya</taxon>
        <taxon>Ascomycota</taxon>
        <taxon>Pezizomycotina</taxon>
        <taxon>Dothideomycetes</taxon>
        <taxon>Pleosporomycetidae</taxon>
        <taxon>Pleosporales</taxon>
        <taxon>Lindgomycetaceae</taxon>
        <taxon>Clohesyomyces</taxon>
    </lineage>
</organism>
<dbReference type="FunFam" id="3.40.50.720:FF:000426">
    <property type="entry name" value="Aldehyde reductase 2"/>
    <property type="match status" value="1"/>
</dbReference>
<dbReference type="SUPFAM" id="SSF51735">
    <property type="entry name" value="NAD(P)-binding Rossmann-fold domains"/>
    <property type="match status" value="1"/>
</dbReference>